<feature type="domain" description="Hydroxymethylglutaryl-coenzyme A synthase N-terminal" evidence="3">
    <location>
        <begin position="3"/>
        <end position="125"/>
    </location>
</feature>
<proteinExistence type="inferred from homology"/>
<reference evidence="5" key="2">
    <citation type="journal article" date="2023" name="IMA Fungus">
        <title>Comparative genomic study of the Penicillium genus elucidates a diverse pangenome and 15 lateral gene transfer events.</title>
        <authorList>
            <person name="Petersen C."/>
            <person name="Sorensen T."/>
            <person name="Nielsen M.R."/>
            <person name="Sondergaard T.E."/>
            <person name="Sorensen J.L."/>
            <person name="Fitzpatrick D.A."/>
            <person name="Frisvad J.C."/>
            <person name="Nielsen K.L."/>
        </authorList>
    </citation>
    <scope>NUCLEOTIDE SEQUENCE</scope>
    <source>
        <strain evidence="5">IBT 30761</strain>
    </source>
</reference>
<dbReference type="CDD" id="cd00827">
    <property type="entry name" value="init_cond_enzymes"/>
    <property type="match status" value="1"/>
</dbReference>
<keyword evidence="2" id="KW-0808">Transferase</keyword>
<sequence length="237" mass="26197">MAPHNFVAQSEPETFLGASTGKFTIGLGQTNMSFCDNREDVYSLALTTVSSLMKKYSISPDSIGRLEVGTESMLDKAKSCKTVPMQFFSSNPDIEGADTYNACYGGTNALFNAVHWIESLSWAGKPSSLHLMSHCVTRPLHTRQVVPAESDRADDVRQHVYRGSELTGQRIGVFSFGTSINLHARLAVRLRVSHDFYDESVPAEGYVPVGNVEALAPGTYYLIQVDEKFRRVYALKE</sequence>
<dbReference type="Proteomes" id="UP001149074">
    <property type="component" value="Unassembled WGS sequence"/>
</dbReference>
<dbReference type="Pfam" id="PF08540">
    <property type="entry name" value="HMG_CoA_synt_C"/>
    <property type="match status" value="1"/>
</dbReference>
<evidence type="ECO:0000313" key="5">
    <source>
        <dbReference type="EMBL" id="KAJ5099902.1"/>
    </source>
</evidence>
<dbReference type="Pfam" id="PF01154">
    <property type="entry name" value="HMG_CoA_synt_N"/>
    <property type="match status" value="1"/>
</dbReference>
<evidence type="ECO:0000259" key="4">
    <source>
        <dbReference type="Pfam" id="PF08540"/>
    </source>
</evidence>
<dbReference type="InterPro" id="IPR013528">
    <property type="entry name" value="HMG_CoA_synth_N"/>
</dbReference>
<dbReference type="Gene3D" id="3.40.47.10">
    <property type="match status" value="2"/>
</dbReference>
<dbReference type="PANTHER" id="PTHR43323:SF2">
    <property type="entry name" value="HYDROXYMETHYLGLUTARYL-COA SYNTHASE"/>
    <property type="match status" value="1"/>
</dbReference>
<reference evidence="5" key="1">
    <citation type="submission" date="2022-11" db="EMBL/GenBank/DDBJ databases">
        <authorList>
            <person name="Petersen C."/>
        </authorList>
    </citation>
    <scope>NUCLEOTIDE SEQUENCE</scope>
    <source>
        <strain evidence="5">IBT 30761</strain>
    </source>
</reference>
<evidence type="ECO:0000256" key="1">
    <source>
        <dbReference type="ARBA" id="ARBA00007061"/>
    </source>
</evidence>
<dbReference type="InterPro" id="IPR013746">
    <property type="entry name" value="HMG_CoA_synt_C_dom"/>
</dbReference>
<dbReference type="InterPro" id="IPR016039">
    <property type="entry name" value="Thiolase-like"/>
</dbReference>
<organism evidence="5 6">
    <name type="scientific">Penicillium argentinense</name>
    <dbReference type="NCBI Taxonomy" id="1131581"/>
    <lineage>
        <taxon>Eukaryota</taxon>
        <taxon>Fungi</taxon>
        <taxon>Dikarya</taxon>
        <taxon>Ascomycota</taxon>
        <taxon>Pezizomycotina</taxon>
        <taxon>Eurotiomycetes</taxon>
        <taxon>Eurotiomycetidae</taxon>
        <taxon>Eurotiales</taxon>
        <taxon>Aspergillaceae</taxon>
        <taxon>Penicillium</taxon>
    </lineage>
</organism>
<comment type="caution">
    <text evidence="5">The sequence shown here is derived from an EMBL/GenBank/DDBJ whole genome shotgun (WGS) entry which is preliminary data.</text>
</comment>
<dbReference type="RefSeq" id="XP_056475556.1">
    <property type="nucleotide sequence ID" value="XM_056619397.1"/>
</dbReference>
<dbReference type="OrthoDB" id="4540718at2759"/>
<evidence type="ECO:0000259" key="3">
    <source>
        <dbReference type="Pfam" id="PF01154"/>
    </source>
</evidence>
<evidence type="ECO:0000313" key="6">
    <source>
        <dbReference type="Proteomes" id="UP001149074"/>
    </source>
</evidence>
<keyword evidence="6" id="KW-1185">Reference proteome</keyword>
<dbReference type="EMBL" id="JAPQKI010000005">
    <property type="protein sequence ID" value="KAJ5099902.1"/>
    <property type="molecule type" value="Genomic_DNA"/>
</dbReference>
<dbReference type="GO" id="GO:0006084">
    <property type="term" value="P:acetyl-CoA metabolic process"/>
    <property type="evidence" value="ECO:0007669"/>
    <property type="project" value="InterPro"/>
</dbReference>
<feature type="domain" description="Hydroxymethylglutaryl-coenzyme A synthase C-terminal" evidence="4">
    <location>
        <begin position="203"/>
        <end position="236"/>
    </location>
</feature>
<name>A0A9W9KCE2_9EURO</name>
<dbReference type="GO" id="GO:0004421">
    <property type="term" value="F:hydroxymethylglutaryl-CoA synthase activity"/>
    <property type="evidence" value="ECO:0007669"/>
    <property type="project" value="InterPro"/>
</dbReference>
<evidence type="ECO:0000256" key="2">
    <source>
        <dbReference type="ARBA" id="ARBA00022679"/>
    </source>
</evidence>
<accession>A0A9W9KCE2</accession>
<dbReference type="SUPFAM" id="SSF53901">
    <property type="entry name" value="Thiolase-like"/>
    <property type="match status" value="2"/>
</dbReference>
<gene>
    <name evidence="5" type="ORF">N7532_006903</name>
</gene>
<dbReference type="GeneID" id="81358376"/>
<dbReference type="AlphaFoldDB" id="A0A9W9KCE2"/>
<dbReference type="PANTHER" id="PTHR43323">
    <property type="entry name" value="3-HYDROXY-3-METHYLGLUTARYL COENZYME A SYNTHASE"/>
    <property type="match status" value="1"/>
</dbReference>
<dbReference type="GO" id="GO:0010142">
    <property type="term" value="P:farnesyl diphosphate biosynthetic process, mevalonate pathway"/>
    <property type="evidence" value="ECO:0007669"/>
    <property type="project" value="InterPro"/>
</dbReference>
<protein>
    <submittedName>
        <fullName evidence="5">Hydroxymethylglutaryl-CoA synthase</fullName>
    </submittedName>
</protein>
<comment type="similarity">
    <text evidence="1">Belongs to the thiolase-like superfamily. HMG-CoA synthase family.</text>
</comment>